<comment type="caution">
    <text evidence="1">The sequence shown here is derived from an EMBL/GenBank/DDBJ whole genome shotgun (WGS) entry which is preliminary data.</text>
</comment>
<protein>
    <recommendedName>
        <fullName evidence="3">Type III secretion system chaperone</fullName>
    </recommendedName>
</protein>
<evidence type="ECO:0000313" key="1">
    <source>
        <dbReference type="EMBL" id="PCI95657.1"/>
    </source>
</evidence>
<proteinExistence type="predicted"/>
<dbReference type="InterPro" id="IPR010261">
    <property type="entry name" value="Tir_chaperone"/>
</dbReference>
<reference evidence="2" key="1">
    <citation type="submission" date="2017-08" db="EMBL/GenBank/DDBJ databases">
        <title>A dynamic microbial community with high functional redundancy inhabits the cold, oxic subseafloor aquifer.</title>
        <authorList>
            <person name="Tully B.J."/>
            <person name="Wheat C.G."/>
            <person name="Glazer B.T."/>
            <person name="Huber J.A."/>
        </authorList>
    </citation>
    <scope>NUCLEOTIDE SEQUENCE [LARGE SCALE GENOMIC DNA]</scope>
</reference>
<dbReference type="SUPFAM" id="SSF69635">
    <property type="entry name" value="Type III secretory system chaperone-like"/>
    <property type="match status" value="1"/>
</dbReference>
<dbReference type="CDD" id="cd16364">
    <property type="entry name" value="T3SC_I-like"/>
    <property type="match status" value="1"/>
</dbReference>
<dbReference type="Gene3D" id="3.30.1460.10">
    <property type="match status" value="1"/>
</dbReference>
<gene>
    <name evidence="1" type="ORF">COB11_01615</name>
</gene>
<dbReference type="EMBL" id="NVUU01000012">
    <property type="protein sequence ID" value="PCI95657.1"/>
    <property type="molecule type" value="Genomic_DNA"/>
</dbReference>
<dbReference type="Pfam" id="PF05932">
    <property type="entry name" value="CesT"/>
    <property type="match status" value="1"/>
</dbReference>
<accession>A0A2A4YMW2</accession>
<name>A0A2A4YMW2_UNCAE</name>
<dbReference type="GO" id="GO:0030254">
    <property type="term" value="P:protein secretion by the type III secretion system"/>
    <property type="evidence" value="ECO:0007669"/>
    <property type="project" value="InterPro"/>
</dbReference>
<organism evidence="1 2">
    <name type="scientific">Aerophobetes bacterium</name>
    <dbReference type="NCBI Taxonomy" id="2030807"/>
    <lineage>
        <taxon>Bacteria</taxon>
        <taxon>Candidatus Aerophobota</taxon>
    </lineage>
</organism>
<evidence type="ECO:0008006" key="3">
    <source>
        <dbReference type="Google" id="ProtNLM"/>
    </source>
</evidence>
<dbReference type="Proteomes" id="UP000217838">
    <property type="component" value="Unassembled WGS sequence"/>
</dbReference>
<evidence type="ECO:0000313" key="2">
    <source>
        <dbReference type="Proteomes" id="UP000217838"/>
    </source>
</evidence>
<sequence length="133" mass="15541">MLEHLLTELCEKLELPLDLEKDKKDYYSLSLTDEISFSLRELSPGFFLRAELGEAPEGSYEDLYILLMKANFLGQGTAGAFIGMDEKAENFTLTKACKHETSYREFKEFLEEFVNYFEYWKKRIDTYIKANSS</sequence>
<dbReference type="AlphaFoldDB" id="A0A2A4YMW2"/>